<comment type="caution">
    <text evidence="1">The sequence shown here is derived from an EMBL/GenBank/DDBJ whole genome shotgun (WGS) entry which is preliminary data.</text>
</comment>
<dbReference type="SUPFAM" id="SSF51569">
    <property type="entry name" value="Aldolase"/>
    <property type="match status" value="1"/>
</dbReference>
<dbReference type="Proteomes" id="UP000823775">
    <property type="component" value="Unassembled WGS sequence"/>
</dbReference>
<dbReference type="InterPro" id="IPR000771">
    <property type="entry name" value="FBA_II"/>
</dbReference>
<gene>
    <name evidence="1" type="ORF">HAX54_018080</name>
</gene>
<protein>
    <recommendedName>
        <fullName evidence="3">Fructose-bisphosphate aldolase</fullName>
    </recommendedName>
</protein>
<proteinExistence type="predicted"/>
<sequence length="145" mass="15919">NVGDSKALAEVVKCWAHPGRLSTKELLLEAERGNYAVGAFNVYNLEGVEAVVAAAEEENSPAILQVSTFPNDNEGKLQAWGDREFSIVSDSPNSIVVHFLIEVEGNGQETVLQFSRWLDMECSPIPLPIPEDIFEHDVIDVVVLI</sequence>
<evidence type="ECO:0008006" key="3">
    <source>
        <dbReference type="Google" id="ProtNLM"/>
    </source>
</evidence>
<dbReference type="Pfam" id="PF01116">
    <property type="entry name" value="F_bP_aldolase"/>
    <property type="match status" value="1"/>
</dbReference>
<accession>A0ABS8S108</accession>
<dbReference type="Gene3D" id="3.20.20.70">
    <property type="entry name" value="Aldolase class I"/>
    <property type="match status" value="1"/>
</dbReference>
<feature type="non-terminal residue" evidence="1">
    <location>
        <position position="1"/>
    </location>
</feature>
<keyword evidence="2" id="KW-1185">Reference proteome</keyword>
<organism evidence="1 2">
    <name type="scientific">Datura stramonium</name>
    <name type="common">Jimsonweed</name>
    <name type="synonym">Common thornapple</name>
    <dbReference type="NCBI Taxonomy" id="4076"/>
    <lineage>
        <taxon>Eukaryota</taxon>
        <taxon>Viridiplantae</taxon>
        <taxon>Streptophyta</taxon>
        <taxon>Embryophyta</taxon>
        <taxon>Tracheophyta</taxon>
        <taxon>Spermatophyta</taxon>
        <taxon>Magnoliopsida</taxon>
        <taxon>eudicotyledons</taxon>
        <taxon>Gunneridae</taxon>
        <taxon>Pentapetalae</taxon>
        <taxon>asterids</taxon>
        <taxon>lamiids</taxon>
        <taxon>Solanales</taxon>
        <taxon>Solanaceae</taxon>
        <taxon>Solanoideae</taxon>
        <taxon>Datureae</taxon>
        <taxon>Datura</taxon>
    </lineage>
</organism>
<evidence type="ECO:0000313" key="2">
    <source>
        <dbReference type="Proteomes" id="UP000823775"/>
    </source>
</evidence>
<name>A0ABS8S108_DATST</name>
<dbReference type="InterPro" id="IPR013785">
    <property type="entry name" value="Aldolase_TIM"/>
</dbReference>
<evidence type="ECO:0000313" key="1">
    <source>
        <dbReference type="EMBL" id="MCD7452778.1"/>
    </source>
</evidence>
<dbReference type="EMBL" id="JACEIK010000222">
    <property type="protein sequence ID" value="MCD7452778.1"/>
    <property type="molecule type" value="Genomic_DNA"/>
</dbReference>
<reference evidence="1 2" key="1">
    <citation type="journal article" date="2021" name="BMC Genomics">
        <title>Datura genome reveals duplications of psychoactive alkaloid biosynthetic genes and high mutation rate following tissue culture.</title>
        <authorList>
            <person name="Rajewski A."/>
            <person name="Carter-House D."/>
            <person name="Stajich J."/>
            <person name="Litt A."/>
        </authorList>
    </citation>
    <scope>NUCLEOTIDE SEQUENCE [LARGE SCALE GENOMIC DNA]</scope>
    <source>
        <strain evidence="1">AR-01</strain>
    </source>
</reference>